<protein>
    <recommendedName>
        <fullName evidence="3">Mn2+-dependent serine/threonine protein kinase</fullName>
    </recommendedName>
</protein>
<sequence>MTLEQRAAAPGPRIERHVDSGRVVWIKRLGVEPPGFGQRLHAALSRLMPVASWRASRLVDGQGLLERELHKRAAFQDNGFKIPPLVLVYGTTLVTLDVGPTILDRLRMADAADDIALNERLVVLLAAELGRLHAAGLCHGRPHPRDMALDGNEIVFFDFEEEPEAVMPLADAQARDVWLMFFQLTALTRSSRAVRRAFWAYRRQVGSDVLVSLDRILRFSRLPLRLCRAVGRIHLGGDMRRFMGATLFLTAAMIAPDVPHAQGWQERPQQPAMRSVMQDRPEDEDGTPKH</sequence>
<dbReference type="RefSeq" id="WP_157069799.1">
    <property type="nucleotide sequence ID" value="NZ_BBWR01000002.1"/>
</dbReference>
<organism evidence="2">
    <name type="scientific">Aureimonas frigidaquae</name>
    <dbReference type="NCBI Taxonomy" id="424757"/>
    <lineage>
        <taxon>Bacteria</taxon>
        <taxon>Pseudomonadati</taxon>
        <taxon>Pseudomonadota</taxon>
        <taxon>Alphaproteobacteria</taxon>
        <taxon>Hyphomicrobiales</taxon>
        <taxon>Aurantimonadaceae</taxon>
        <taxon>Aureimonas</taxon>
    </lineage>
</organism>
<reference evidence="2" key="1">
    <citation type="journal article" date="2015" name="Proc. Natl. Acad. Sci. U.S.A.">
        <title>Bacterial clade with the ribosomal RNA operon on a small plasmid rather than the chromosome.</title>
        <authorList>
            <person name="Anda M."/>
            <person name="Ohtsubo Y."/>
            <person name="Okubo T."/>
            <person name="Sugawara M."/>
            <person name="Nagata Y."/>
            <person name="Tsuda M."/>
            <person name="Minamisawa K."/>
            <person name="Mitsui H."/>
        </authorList>
    </citation>
    <scope>NUCLEOTIDE SEQUENCE</scope>
    <source>
        <strain evidence="2">JCM 14755</strain>
    </source>
</reference>
<dbReference type="InterPro" id="IPR011009">
    <property type="entry name" value="Kinase-like_dom_sf"/>
</dbReference>
<name>A0A0P0Z460_9HYPH</name>
<feature type="compositionally biased region" description="Acidic residues" evidence="1">
    <location>
        <begin position="281"/>
        <end position="290"/>
    </location>
</feature>
<feature type="region of interest" description="Disordered" evidence="1">
    <location>
        <begin position="260"/>
        <end position="290"/>
    </location>
</feature>
<evidence type="ECO:0008006" key="3">
    <source>
        <dbReference type="Google" id="ProtNLM"/>
    </source>
</evidence>
<dbReference type="EMBL" id="LC066377">
    <property type="protein sequence ID" value="BAT28615.1"/>
    <property type="molecule type" value="Genomic_DNA"/>
</dbReference>
<dbReference type="SUPFAM" id="SSF56112">
    <property type="entry name" value="Protein kinase-like (PK-like)"/>
    <property type="match status" value="1"/>
</dbReference>
<dbReference type="AlphaFoldDB" id="A0A0P0Z460"/>
<proteinExistence type="predicted"/>
<evidence type="ECO:0000313" key="2">
    <source>
        <dbReference type="EMBL" id="BAT28615.1"/>
    </source>
</evidence>
<dbReference type="OrthoDB" id="8028712at2"/>
<accession>A0A0P0Z460</accession>
<evidence type="ECO:0000256" key="1">
    <source>
        <dbReference type="SAM" id="MobiDB-lite"/>
    </source>
</evidence>